<feature type="domain" description="DUF4439" evidence="1">
    <location>
        <begin position="19"/>
        <end position="147"/>
    </location>
</feature>
<dbReference type="InterPro" id="IPR009078">
    <property type="entry name" value="Ferritin-like_SF"/>
</dbReference>
<dbReference type="InterPro" id="IPR029447">
    <property type="entry name" value="DUF4439"/>
</dbReference>
<dbReference type="Proteomes" id="UP000295281">
    <property type="component" value="Unassembled WGS sequence"/>
</dbReference>
<proteinExistence type="predicted"/>
<organism evidence="2 3">
    <name type="scientific">Actinorugispora endophytica</name>
    <dbReference type="NCBI Taxonomy" id="1605990"/>
    <lineage>
        <taxon>Bacteria</taxon>
        <taxon>Bacillati</taxon>
        <taxon>Actinomycetota</taxon>
        <taxon>Actinomycetes</taxon>
        <taxon>Streptosporangiales</taxon>
        <taxon>Nocardiopsidaceae</taxon>
        <taxon>Actinorugispora</taxon>
    </lineage>
</organism>
<accession>A0A4R6V785</accession>
<dbReference type="AlphaFoldDB" id="A0A4R6V785"/>
<evidence type="ECO:0000313" key="2">
    <source>
        <dbReference type="EMBL" id="TDQ52141.1"/>
    </source>
</evidence>
<dbReference type="RefSeq" id="WP_133741791.1">
    <property type="nucleotide sequence ID" value="NZ_SNYN01000008.1"/>
</dbReference>
<name>A0A4R6V785_9ACTN</name>
<sequence>MTSSPSPSPTGAQAAAVVALQDALLTEHAAVHGYGFAAAKLTGERHDLYLGHMDEHRAGRDALRAELVDREAVPAAGEQAYTLPEDTGEESLASFAVGLEEATAQAYLELAAVSDPALRDLAGRALRAATVRALDLGAPLSAFPGFPGGEL</sequence>
<evidence type="ECO:0000313" key="3">
    <source>
        <dbReference type="Proteomes" id="UP000295281"/>
    </source>
</evidence>
<dbReference type="OrthoDB" id="3436701at2"/>
<comment type="caution">
    <text evidence="2">The sequence shown here is derived from an EMBL/GenBank/DDBJ whole genome shotgun (WGS) entry which is preliminary data.</text>
</comment>
<gene>
    <name evidence="2" type="ORF">EV190_108123</name>
</gene>
<dbReference type="Gene3D" id="1.20.1260.10">
    <property type="match status" value="1"/>
</dbReference>
<dbReference type="CDD" id="cd00657">
    <property type="entry name" value="Ferritin_like"/>
    <property type="match status" value="1"/>
</dbReference>
<evidence type="ECO:0000259" key="1">
    <source>
        <dbReference type="Pfam" id="PF14530"/>
    </source>
</evidence>
<dbReference type="SUPFAM" id="SSF47240">
    <property type="entry name" value="Ferritin-like"/>
    <property type="match status" value="1"/>
</dbReference>
<reference evidence="2 3" key="1">
    <citation type="submission" date="2019-03" db="EMBL/GenBank/DDBJ databases">
        <title>Genomic Encyclopedia of Type Strains, Phase IV (KMG-IV): sequencing the most valuable type-strain genomes for metagenomic binning, comparative biology and taxonomic classification.</title>
        <authorList>
            <person name="Goeker M."/>
        </authorList>
    </citation>
    <scope>NUCLEOTIDE SEQUENCE [LARGE SCALE GENOMIC DNA]</scope>
    <source>
        <strain evidence="2 3">DSM 46770</strain>
    </source>
</reference>
<dbReference type="InterPro" id="IPR012347">
    <property type="entry name" value="Ferritin-like"/>
</dbReference>
<dbReference type="Pfam" id="PF14530">
    <property type="entry name" value="DUF4439"/>
    <property type="match status" value="1"/>
</dbReference>
<protein>
    <submittedName>
        <fullName evidence="2">Uncharacterized protein DUF4439</fullName>
    </submittedName>
</protein>
<dbReference type="EMBL" id="SNYN01000008">
    <property type="protein sequence ID" value="TDQ52141.1"/>
    <property type="molecule type" value="Genomic_DNA"/>
</dbReference>
<keyword evidence="3" id="KW-1185">Reference proteome</keyword>